<evidence type="ECO:0000256" key="6">
    <source>
        <dbReference type="ARBA" id="ARBA00023049"/>
    </source>
</evidence>
<keyword evidence="1" id="KW-0645">Protease</keyword>
<evidence type="ECO:0000256" key="2">
    <source>
        <dbReference type="ARBA" id="ARBA00022723"/>
    </source>
</evidence>
<dbReference type="GO" id="GO:0046872">
    <property type="term" value="F:metal ion binding"/>
    <property type="evidence" value="ECO:0007669"/>
    <property type="project" value="UniProtKB-KW"/>
</dbReference>
<organism evidence="9 10">
    <name type="scientific">Candidatus Roizmanbacteria bacterium CG10_big_fil_rev_8_21_14_0_10_36_26</name>
    <dbReference type="NCBI Taxonomy" id="1974851"/>
    <lineage>
        <taxon>Bacteria</taxon>
        <taxon>Candidatus Roizmaniibacteriota</taxon>
    </lineage>
</organism>
<dbReference type="PROSITE" id="PS51766">
    <property type="entry name" value="DOCKERIN"/>
    <property type="match status" value="1"/>
</dbReference>
<keyword evidence="6" id="KW-0482">Metalloprotease</keyword>
<dbReference type="SUPFAM" id="SSF55486">
    <property type="entry name" value="Metalloproteases ('zincins'), catalytic domain"/>
    <property type="match status" value="1"/>
</dbReference>
<dbReference type="CDD" id="cd09597">
    <property type="entry name" value="M4_TLP"/>
    <property type="match status" value="1"/>
</dbReference>
<dbReference type="InterPro" id="IPR050728">
    <property type="entry name" value="Zinc_Metalloprotease_M4"/>
</dbReference>
<evidence type="ECO:0000256" key="1">
    <source>
        <dbReference type="ARBA" id="ARBA00022670"/>
    </source>
</evidence>
<evidence type="ECO:0000259" key="8">
    <source>
        <dbReference type="PROSITE" id="PS51766"/>
    </source>
</evidence>
<reference evidence="10" key="1">
    <citation type="submission" date="2017-09" db="EMBL/GenBank/DDBJ databases">
        <title>Depth-based differentiation of microbial function through sediment-hosted aquifers and enrichment of novel symbionts in the deep terrestrial subsurface.</title>
        <authorList>
            <person name="Probst A.J."/>
            <person name="Ladd B."/>
            <person name="Jarett J.K."/>
            <person name="Geller-Mcgrath D.E."/>
            <person name="Sieber C.M.K."/>
            <person name="Emerson J.B."/>
            <person name="Anantharaman K."/>
            <person name="Thomas B.C."/>
            <person name="Malmstrom R."/>
            <person name="Stieglmeier M."/>
            <person name="Klingl A."/>
            <person name="Woyke T."/>
            <person name="Ryan C.M."/>
            <person name="Banfield J.F."/>
        </authorList>
    </citation>
    <scope>NUCLEOTIDE SEQUENCE [LARGE SCALE GENOMIC DNA]</scope>
</reference>
<dbReference type="InterPro" id="IPR016134">
    <property type="entry name" value="Dockerin_dom"/>
</dbReference>
<name>A0A2M8KM69_9BACT</name>
<accession>A0A2M8KM69</accession>
<dbReference type="Pfam" id="PF07504">
    <property type="entry name" value="FTP"/>
    <property type="match status" value="1"/>
</dbReference>
<dbReference type="InterPro" id="IPR013856">
    <property type="entry name" value="Peptidase_M4_domain"/>
</dbReference>
<evidence type="ECO:0000256" key="5">
    <source>
        <dbReference type="ARBA" id="ARBA00022833"/>
    </source>
</evidence>
<gene>
    <name evidence="9" type="ORF">COU86_01385</name>
</gene>
<dbReference type="GO" id="GO:0004222">
    <property type="term" value="F:metalloendopeptidase activity"/>
    <property type="evidence" value="ECO:0007669"/>
    <property type="project" value="InterPro"/>
</dbReference>
<dbReference type="Gene3D" id="1.10.1330.10">
    <property type="entry name" value="Dockerin domain"/>
    <property type="match status" value="1"/>
</dbReference>
<keyword evidence="7" id="KW-0812">Transmembrane</keyword>
<dbReference type="AlphaFoldDB" id="A0A2M8KM69"/>
<dbReference type="PANTHER" id="PTHR33794:SF1">
    <property type="entry name" value="BACILLOLYSIN"/>
    <property type="match status" value="1"/>
</dbReference>
<dbReference type="InterPro" id="IPR011096">
    <property type="entry name" value="FTP_domain"/>
</dbReference>
<dbReference type="EMBL" id="PFEB01000017">
    <property type="protein sequence ID" value="PJE61004.1"/>
    <property type="molecule type" value="Genomic_DNA"/>
</dbReference>
<dbReference type="Pfam" id="PF00404">
    <property type="entry name" value="Dockerin_1"/>
    <property type="match status" value="1"/>
</dbReference>
<keyword evidence="2" id="KW-0479">Metal-binding</keyword>
<dbReference type="Gene3D" id="1.10.390.10">
    <property type="entry name" value="Neutral Protease Domain 2"/>
    <property type="match status" value="1"/>
</dbReference>
<dbReference type="GO" id="GO:0006508">
    <property type="term" value="P:proteolysis"/>
    <property type="evidence" value="ECO:0007669"/>
    <property type="project" value="UniProtKB-KW"/>
</dbReference>
<keyword evidence="7" id="KW-0472">Membrane</keyword>
<dbReference type="InterPro" id="IPR001570">
    <property type="entry name" value="Peptidase_M4_C_domain"/>
</dbReference>
<comment type="caution">
    <text evidence="9">The sequence shown here is derived from an EMBL/GenBank/DDBJ whole genome shotgun (WGS) entry which is preliminary data.</text>
</comment>
<feature type="domain" description="Dockerin" evidence="8">
    <location>
        <begin position="753"/>
        <end position="817"/>
    </location>
</feature>
<keyword evidence="3" id="KW-0732">Signal</keyword>
<feature type="transmembrane region" description="Helical" evidence="7">
    <location>
        <begin position="49"/>
        <end position="69"/>
    </location>
</feature>
<dbReference type="InterPro" id="IPR027268">
    <property type="entry name" value="Peptidase_M4/M1_CTD_sf"/>
</dbReference>
<dbReference type="Pfam" id="PF01447">
    <property type="entry name" value="Peptidase_M4"/>
    <property type="match status" value="1"/>
</dbReference>
<evidence type="ECO:0000313" key="10">
    <source>
        <dbReference type="Proteomes" id="UP000231434"/>
    </source>
</evidence>
<protein>
    <recommendedName>
        <fullName evidence="8">Dockerin domain-containing protein</fullName>
    </recommendedName>
</protein>
<dbReference type="Gene3D" id="3.10.450.490">
    <property type="match status" value="1"/>
</dbReference>
<dbReference type="InterPro" id="IPR002105">
    <property type="entry name" value="Dockerin_1_rpt"/>
</dbReference>
<evidence type="ECO:0000256" key="7">
    <source>
        <dbReference type="SAM" id="Phobius"/>
    </source>
</evidence>
<dbReference type="SUPFAM" id="SSF63446">
    <property type="entry name" value="Type I dockerin domain"/>
    <property type="match status" value="1"/>
</dbReference>
<keyword evidence="7" id="KW-1133">Transmembrane helix</keyword>
<proteinExistence type="predicted"/>
<sequence length="817" mass="90357">MASKSLFLKSKALPKLTIGASARTGFPSAKPCTVPTSVVDWYIGKFSRLFFLLIVGLVSLFLATSYLYYHYQSQSRAAFEPALIDDQALTPASVFIKQSHLNFFSLFGKDKIYSLDSDEAHLGMVAFFNKDIQLKQTNQVATILPKSINQELFLVRKITENNDQSLHFFYQQRIDQLPVYGSFVQMHLKENGQFYGLQGSVIDDSQIPAALISEETAKAKAMEKANQEIKDGDLNIDRFEKLIFNKKILGIGSDDKNYLVLAVSISSQNLTKAPFAKKFFVDLETGEVIYEENLIDAALARYIYDYRTFSGNQVKLARGEGDPATGDADIDNGYDLLGEIYNYYLSKFDRKSYDNNDSPINSIVHINGSSCPNAWWNWGNNFLFVCDGMIAKDIMTHEFTHGVNNDLVYTYQSGALAESLSDILAVGLDDKNWTMGEDSILGVIRYLDDPTKATAYSHPQPDRLFSDYYRCSNTAESNNDYGDVHTNGGVVSKAFYLMVQGGEFNDCSIAGIGMTKALQIVYRYMTVYMTPTDNFKNVYDSMLQSCKDLFQEGSDTCVNVTKALRATELDQQPANEQKGALCLGVVKQKPVCDINPSLSPTTIPSGSVSPTEIVTVVPPISTPPTPTPELSCQATGSVVLDLKLRFQGVLKGSNPSLNGLKVFVNAVSHSGNKITGCGGFTADTSGLWLGKVYLNIPSEYLSEKYSLFIKGPKHLQKKVCDLSPSESLPGTYRCQVDKISLKEQVNNLDFSKITLLVGDLPLQDGITNSYDIALVTNNLSKTDPETLKKADLNLDGVVDTQDYSLVIAALSIRFDEQ</sequence>
<keyword evidence="4" id="KW-0378">Hydrolase</keyword>
<evidence type="ECO:0000256" key="3">
    <source>
        <dbReference type="ARBA" id="ARBA00022729"/>
    </source>
</evidence>
<dbReference type="PANTHER" id="PTHR33794">
    <property type="entry name" value="BACILLOLYSIN"/>
    <property type="match status" value="1"/>
</dbReference>
<dbReference type="GO" id="GO:0000272">
    <property type="term" value="P:polysaccharide catabolic process"/>
    <property type="evidence" value="ECO:0007669"/>
    <property type="project" value="InterPro"/>
</dbReference>
<evidence type="ECO:0000313" key="9">
    <source>
        <dbReference type="EMBL" id="PJE61004.1"/>
    </source>
</evidence>
<evidence type="ECO:0000256" key="4">
    <source>
        <dbReference type="ARBA" id="ARBA00022801"/>
    </source>
</evidence>
<dbReference type="Gene3D" id="3.10.170.10">
    <property type="match status" value="1"/>
</dbReference>
<dbReference type="GO" id="GO:0004553">
    <property type="term" value="F:hydrolase activity, hydrolyzing O-glycosyl compounds"/>
    <property type="evidence" value="ECO:0007669"/>
    <property type="project" value="InterPro"/>
</dbReference>
<dbReference type="Pfam" id="PF02868">
    <property type="entry name" value="Peptidase_M4_C"/>
    <property type="match status" value="1"/>
</dbReference>
<dbReference type="Proteomes" id="UP000231434">
    <property type="component" value="Unassembled WGS sequence"/>
</dbReference>
<dbReference type="InterPro" id="IPR036439">
    <property type="entry name" value="Dockerin_dom_sf"/>
</dbReference>
<keyword evidence="5" id="KW-0862">Zinc</keyword>